<evidence type="ECO:0008006" key="4">
    <source>
        <dbReference type="Google" id="ProtNLM"/>
    </source>
</evidence>
<dbReference type="RefSeq" id="WP_026979888.1">
    <property type="nucleotide sequence ID" value="NZ_AUCZ01000004.1"/>
</dbReference>
<dbReference type="EMBL" id="JRLW01000001">
    <property type="protein sequence ID" value="KGO90790.1"/>
    <property type="molecule type" value="Genomic_DNA"/>
</dbReference>
<organism evidence="2 3">
    <name type="scientific">Flavobacterium suncheonense GH29-5 = DSM 17707</name>
    <dbReference type="NCBI Taxonomy" id="1121899"/>
    <lineage>
        <taxon>Bacteria</taxon>
        <taxon>Pseudomonadati</taxon>
        <taxon>Bacteroidota</taxon>
        <taxon>Flavobacteriia</taxon>
        <taxon>Flavobacteriales</taxon>
        <taxon>Flavobacteriaceae</taxon>
        <taxon>Flavobacterium</taxon>
    </lineage>
</organism>
<feature type="chain" id="PRO_5001992550" description="Nicotinate-nucleotide adenylyltransferase" evidence="1">
    <location>
        <begin position="20"/>
        <end position="179"/>
    </location>
</feature>
<keyword evidence="3" id="KW-1185">Reference proteome</keyword>
<dbReference type="eggNOG" id="ENOG50301MK">
    <property type="taxonomic scope" value="Bacteria"/>
</dbReference>
<evidence type="ECO:0000256" key="1">
    <source>
        <dbReference type="SAM" id="SignalP"/>
    </source>
</evidence>
<name>A0A0A2MRB4_9FLAO</name>
<accession>A0A0A2MRB4</accession>
<evidence type="ECO:0000313" key="3">
    <source>
        <dbReference type="Proteomes" id="UP000030121"/>
    </source>
</evidence>
<sequence length="179" mass="20633">MKSIARLLLVLGMSYTAMAQDAPKNIFEEEEAMESRNLPEIVIKKAGDDFSVYLPEYESKDQKIKNLQDAFIAYDLGKDYEGYENYLVTMKIKDGSLVATYNEKGKLTRVVEKYDNVKLPMSVIYGVYKEFPGWQIVNDKYLYAQEDGDIVKKQYNLKLKKDKETKRIVVNSKGQLLKG</sequence>
<proteinExistence type="predicted"/>
<dbReference type="Proteomes" id="UP000030121">
    <property type="component" value="Unassembled WGS sequence"/>
</dbReference>
<gene>
    <name evidence="2" type="ORF">Q764_01320</name>
</gene>
<protein>
    <recommendedName>
        <fullName evidence="4">Nicotinate-nucleotide adenylyltransferase</fullName>
    </recommendedName>
</protein>
<evidence type="ECO:0000313" key="2">
    <source>
        <dbReference type="EMBL" id="KGO90790.1"/>
    </source>
</evidence>
<keyword evidence="1" id="KW-0732">Signal</keyword>
<reference evidence="2 3" key="1">
    <citation type="submission" date="2013-09" db="EMBL/GenBank/DDBJ databases">
        <authorList>
            <person name="Zeng Z."/>
            <person name="Chen C."/>
        </authorList>
    </citation>
    <scope>NUCLEOTIDE SEQUENCE [LARGE SCALE GENOMIC DNA]</scope>
    <source>
        <strain evidence="2 3">GH29-5</strain>
    </source>
</reference>
<dbReference type="AlphaFoldDB" id="A0A0A2MRB4"/>
<dbReference type="STRING" id="1121899.GCA_000430025_01135"/>
<feature type="signal peptide" evidence="1">
    <location>
        <begin position="1"/>
        <end position="19"/>
    </location>
</feature>
<dbReference type="OrthoDB" id="1428473at2"/>
<comment type="caution">
    <text evidence="2">The sequence shown here is derived from an EMBL/GenBank/DDBJ whole genome shotgun (WGS) entry which is preliminary data.</text>
</comment>